<comment type="caution">
    <text evidence="3">The sequence shown here is derived from an EMBL/GenBank/DDBJ whole genome shotgun (WGS) entry which is preliminary data.</text>
</comment>
<dbReference type="RefSeq" id="WP_346187602.1">
    <property type="nucleotide sequence ID" value="NZ_BAABRL010000002.1"/>
</dbReference>
<evidence type="ECO:0000259" key="2">
    <source>
        <dbReference type="Pfam" id="PF07589"/>
    </source>
</evidence>
<accession>A0ABP9UW59</accession>
<organism evidence="3 4">
    <name type="scientific">Rubritalea halochordaticola</name>
    <dbReference type="NCBI Taxonomy" id="714537"/>
    <lineage>
        <taxon>Bacteria</taxon>
        <taxon>Pseudomonadati</taxon>
        <taxon>Verrucomicrobiota</taxon>
        <taxon>Verrucomicrobiia</taxon>
        <taxon>Verrucomicrobiales</taxon>
        <taxon>Rubritaleaceae</taxon>
        <taxon>Rubritalea</taxon>
    </lineage>
</organism>
<evidence type="ECO:0000313" key="3">
    <source>
        <dbReference type="EMBL" id="GAA5494688.1"/>
    </source>
</evidence>
<dbReference type="NCBIfam" id="TIGR02595">
    <property type="entry name" value="PEP_CTERM"/>
    <property type="match status" value="1"/>
</dbReference>
<gene>
    <name evidence="3" type="ORF">Rhal01_00851</name>
</gene>
<reference evidence="3 4" key="1">
    <citation type="submission" date="2024-02" db="EMBL/GenBank/DDBJ databases">
        <title>Rubritalea halochordaticola NBRC 107102.</title>
        <authorList>
            <person name="Ichikawa N."/>
            <person name="Katano-Makiyama Y."/>
            <person name="Hidaka K."/>
        </authorList>
    </citation>
    <scope>NUCLEOTIDE SEQUENCE [LARGE SCALE GENOMIC DNA]</scope>
    <source>
        <strain evidence="3 4">NBRC 107102</strain>
    </source>
</reference>
<dbReference type="Proteomes" id="UP001424741">
    <property type="component" value="Unassembled WGS sequence"/>
</dbReference>
<dbReference type="EMBL" id="BAABRL010000002">
    <property type="protein sequence ID" value="GAA5494688.1"/>
    <property type="molecule type" value="Genomic_DNA"/>
</dbReference>
<keyword evidence="4" id="KW-1185">Reference proteome</keyword>
<protein>
    <recommendedName>
        <fullName evidence="2">Ice-binding protein C-terminal domain-containing protein</fullName>
    </recommendedName>
</protein>
<evidence type="ECO:0000313" key="4">
    <source>
        <dbReference type="Proteomes" id="UP001424741"/>
    </source>
</evidence>
<proteinExistence type="predicted"/>
<sequence length="233" mass="24187">MKLLTLATSLALAVPSYAASINIMFHNGGVTVSNLNASPNGTVVSAGTNGSDTWNHIQNNGGDGLSFTGKALNYANGSTVTGVTLDVSSGYSYFNGGSTNDDYVMMDGWYGFNASESLTINNLSSAFTGAYRVTIYGDSNSGAPGNERFMNYTIDSVTKLITDSGSFTGTFVEGEDYVVFDNLTLDDLTIVGGATGSGGRSAISGLIIESVPEPSSTALIGLAGLGFIIRRRR</sequence>
<feature type="domain" description="Ice-binding protein C-terminal" evidence="2">
    <location>
        <begin position="210"/>
        <end position="232"/>
    </location>
</feature>
<dbReference type="InterPro" id="IPR013424">
    <property type="entry name" value="Ice-binding_C"/>
</dbReference>
<feature type="chain" id="PRO_5045944284" description="Ice-binding protein C-terminal domain-containing protein" evidence="1">
    <location>
        <begin position="19"/>
        <end position="233"/>
    </location>
</feature>
<keyword evidence="1" id="KW-0732">Signal</keyword>
<feature type="signal peptide" evidence="1">
    <location>
        <begin position="1"/>
        <end position="18"/>
    </location>
</feature>
<name>A0ABP9UW59_9BACT</name>
<dbReference type="Pfam" id="PF07589">
    <property type="entry name" value="PEP-CTERM"/>
    <property type="match status" value="1"/>
</dbReference>
<evidence type="ECO:0000256" key="1">
    <source>
        <dbReference type="SAM" id="SignalP"/>
    </source>
</evidence>